<evidence type="ECO:0000256" key="1">
    <source>
        <dbReference type="ARBA" id="ARBA00000109"/>
    </source>
</evidence>
<dbReference type="PROSITE" id="PS50137">
    <property type="entry name" value="DS_RBD"/>
    <property type="match status" value="1"/>
</dbReference>
<dbReference type="PANTHER" id="PTHR11207:SF0">
    <property type="entry name" value="RIBONUCLEASE 3"/>
    <property type="match status" value="1"/>
</dbReference>
<dbReference type="CDD" id="cd00593">
    <property type="entry name" value="RIBOc"/>
    <property type="match status" value="1"/>
</dbReference>
<dbReference type="RefSeq" id="WP_185957560.1">
    <property type="nucleotide sequence ID" value="NZ_FXTB01000008.1"/>
</dbReference>
<dbReference type="SUPFAM" id="SSF69065">
    <property type="entry name" value="RNase III domain-like"/>
    <property type="match status" value="1"/>
</dbReference>
<dbReference type="SMART" id="SM00358">
    <property type="entry name" value="DSRM"/>
    <property type="match status" value="1"/>
</dbReference>
<keyword evidence="8" id="KW-0460">Magnesium</keyword>
<dbReference type="SMART" id="SM00535">
    <property type="entry name" value="RIBOc"/>
    <property type="match status" value="1"/>
</dbReference>
<dbReference type="SUPFAM" id="SSF54768">
    <property type="entry name" value="dsRNA-binding domain-like"/>
    <property type="match status" value="1"/>
</dbReference>
<evidence type="ECO:0000259" key="10">
    <source>
        <dbReference type="PROSITE" id="PS50137"/>
    </source>
</evidence>
<keyword evidence="8" id="KW-0819">tRNA processing</keyword>
<evidence type="ECO:0000256" key="4">
    <source>
        <dbReference type="ARBA" id="ARBA00022722"/>
    </source>
</evidence>
<dbReference type="Proteomes" id="UP000319040">
    <property type="component" value="Unassembled WGS sequence"/>
</dbReference>
<protein>
    <recommendedName>
        <fullName evidence="8">Ribonuclease 3</fullName>
        <ecNumber evidence="8">3.1.26.3</ecNumber>
    </recommendedName>
    <alternativeName>
        <fullName evidence="8">Ribonuclease III</fullName>
        <shortName evidence="8">RNase III</shortName>
    </alternativeName>
</protein>
<dbReference type="GO" id="GO:0003725">
    <property type="term" value="F:double-stranded RNA binding"/>
    <property type="evidence" value="ECO:0007669"/>
    <property type="project" value="TreeGrafter"/>
</dbReference>
<keyword evidence="7 8" id="KW-0694">RNA-binding</keyword>
<name>A0A521EBR3_SACCC</name>
<feature type="domain" description="RNase III" evidence="11">
    <location>
        <begin position="19"/>
        <end position="144"/>
    </location>
</feature>
<dbReference type="InterPro" id="IPR011907">
    <property type="entry name" value="RNase_III"/>
</dbReference>
<dbReference type="InterPro" id="IPR000999">
    <property type="entry name" value="RNase_III_dom"/>
</dbReference>
<comment type="subunit">
    <text evidence="8">Homodimer.</text>
</comment>
<dbReference type="CDD" id="cd10845">
    <property type="entry name" value="DSRM_RNAse_III_family"/>
    <property type="match status" value="1"/>
</dbReference>
<evidence type="ECO:0000256" key="6">
    <source>
        <dbReference type="ARBA" id="ARBA00022801"/>
    </source>
</evidence>
<reference evidence="12 13" key="1">
    <citation type="submission" date="2017-05" db="EMBL/GenBank/DDBJ databases">
        <authorList>
            <person name="Varghese N."/>
            <person name="Submissions S."/>
        </authorList>
    </citation>
    <scope>NUCLEOTIDE SEQUENCE [LARGE SCALE GENOMIC DNA]</scope>
    <source>
        <strain evidence="12 13">DSM 27040</strain>
    </source>
</reference>
<comment type="function">
    <text evidence="8">Digests double-stranded RNA. Involved in the processing of primary rRNA transcript to yield the immediate precursors to the large and small rRNAs (23S and 16S). Processes some mRNAs, and tRNAs when they are encoded in the rRNA operon. Processes pre-crRNA and tracrRNA of type II CRISPR loci if present in the organism.</text>
</comment>
<dbReference type="PROSITE" id="PS00517">
    <property type="entry name" value="RNASE_3_1"/>
    <property type="match status" value="1"/>
</dbReference>
<keyword evidence="4 8" id="KW-0540">Nuclease</keyword>
<dbReference type="GO" id="GO:0005737">
    <property type="term" value="C:cytoplasm"/>
    <property type="evidence" value="ECO:0007669"/>
    <property type="project" value="UniProtKB-SubCell"/>
</dbReference>
<dbReference type="GO" id="GO:0010468">
    <property type="term" value="P:regulation of gene expression"/>
    <property type="evidence" value="ECO:0007669"/>
    <property type="project" value="TreeGrafter"/>
</dbReference>
<gene>
    <name evidence="8" type="primary">rnc</name>
    <name evidence="12" type="ORF">SAMN06265379_10845</name>
</gene>
<comment type="catalytic activity">
    <reaction evidence="1 8">
        <text>Endonucleolytic cleavage to 5'-phosphomonoester.</text>
        <dbReference type="EC" id="3.1.26.3"/>
    </reaction>
</comment>
<dbReference type="Pfam" id="PF00035">
    <property type="entry name" value="dsrm"/>
    <property type="match status" value="1"/>
</dbReference>
<dbReference type="InterPro" id="IPR014720">
    <property type="entry name" value="dsRBD_dom"/>
</dbReference>
<dbReference type="InterPro" id="IPR036389">
    <property type="entry name" value="RNase_III_sf"/>
</dbReference>
<evidence type="ECO:0000256" key="7">
    <source>
        <dbReference type="ARBA" id="ARBA00022884"/>
    </source>
</evidence>
<proteinExistence type="inferred from homology"/>
<dbReference type="PROSITE" id="PS50142">
    <property type="entry name" value="RNASE_3_2"/>
    <property type="match status" value="1"/>
</dbReference>
<dbReference type="GO" id="GO:0006397">
    <property type="term" value="P:mRNA processing"/>
    <property type="evidence" value="ECO:0007669"/>
    <property type="project" value="UniProtKB-UniRule"/>
</dbReference>
<dbReference type="GO" id="GO:0006364">
    <property type="term" value="P:rRNA processing"/>
    <property type="evidence" value="ECO:0007669"/>
    <property type="project" value="UniProtKB-UniRule"/>
</dbReference>
<dbReference type="PANTHER" id="PTHR11207">
    <property type="entry name" value="RIBONUCLEASE III"/>
    <property type="match status" value="1"/>
</dbReference>
<dbReference type="AlphaFoldDB" id="A0A521EBR3"/>
<dbReference type="Gene3D" id="3.30.160.20">
    <property type="match status" value="1"/>
</dbReference>
<feature type="binding site" evidence="8">
    <location>
        <position position="130"/>
    </location>
    <ligand>
        <name>Mg(2+)</name>
        <dbReference type="ChEBI" id="CHEBI:18420"/>
    </ligand>
</feature>
<dbReference type="EC" id="3.1.26.3" evidence="8"/>
<feature type="active site" evidence="8">
    <location>
        <position position="133"/>
    </location>
</feature>
<evidence type="ECO:0000313" key="13">
    <source>
        <dbReference type="Proteomes" id="UP000319040"/>
    </source>
</evidence>
<keyword evidence="8" id="KW-0963">Cytoplasm</keyword>
<keyword evidence="8" id="KW-0698">rRNA processing</keyword>
<dbReference type="GO" id="GO:0004525">
    <property type="term" value="F:ribonuclease III activity"/>
    <property type="evidence" value="ECO:0007669"/>
    <property type="project" value="UniProtKB-UniRule"/>
</dbReference>
<dbReference type="HAMAP" id="MF_00104">
    <property type="entry name" value="RNase_III"/>
    <property type="match status" value="1"/>
</dbReference>
<comment type="similarity">
    <text evidence="2">Belongs to the ribonuclease III family.</text>
</comment>
<comment type="subcellular location">
    <subcellularLocation>
        <location evidence="8">Cytoplasm</location>
    </subcellularLocation>
</comment>
<feature type="binding site" evidence="8">
    <location>
        <position position="133"/>
    </location>
    <ligand>
        <name>Mg(2+)</name>
        <dbReference type="ChEBI" id="CHEBI:18420"/>
    </ligand>
</feature>
<sequence length="249" mass="28240">MIKIVLNRIKLSPERRKLYLLLRELIGFYPRNLKLYEASLIHKSALKVLENGESINNERLEYLGDAMLGAIVAHELYNKYPNHNEGFLTKTRSKIVNRSFLNKTANKLGLSNLISSQSYMSLKKTNIPGDALEALIGAIFIDGGYNRCRKFILKKILNPYVDLYEITHNDNNYKSALIEWGQKYKRNIHFITDELGETGGHDPIFVSVVQMEDLVLGRGQGSSKKESQQNAAMQALDKVSSDSSDQPSF</sequence>
<evidence type="ECO:0000256" key="8">
    <source>
        <dbReference type="HAMAP-Rule" id="MF_00104"/>
    </source>
</evidence>
<dbReference type="GO" id="GO:0008033">
    <property type="term" value="P:tRNA processing"/>
    <property type="evidence" value="ECO:0007669"/>
    <property type="project" value="UniProtKB-KW"/>
</dbReference>
<keyword evidence="5 8" id="KW-0255">Endonuclease</keyword>
<feature type="domain" description="DRBM" evidence="10">
    <location>
        <begin position="172"/>
        <end position="241"/>
    </location>
</feature>
<feature type="region of interest" description="Disordered" evidence="9">
    <location>
        <begin position="219"/>
        <end position="249"/>
    </location>
</feature>
<keyword evidence="13" id="KW-1185">Reference proteome</keyword>
<evidence type="ECO:0000256" key="9">
    <source>
        <dbReference type="SAM" id="MobiDB-lite"/>
    </source>
</evidence>
<dbReference type="Gene3D" id="1.10.1520.10">
    <property type="entry name" value="Ribonuclease III domain"/>
    <property type="match status" value="1"/>
</dbReference>
<feature type="active site" evidence="8">
    <location>
        <position position="65"/>
    </location>
</feature>
<dbReference type="NCBIfam" id="TIGR02191">
    <property type="entry name" value="RNaseIII"/>
    <property type="match status" value="1"/>
</dbReference>
<dbReference type="GO" id="GO:0046872">
    <property type="term" value="F:metal ion binding"/>
    <property type="evidence" value="ECO:0007669"/>
    <property type="project" value="UniProtKB-KW"/>
</dbReference>
<dbReference type="EMBL" id="FXTB01000008">
    <property type="protein sequence ID" value="SMO80610.1"/>
    <property type="molecule type" value="Genomic_DNA"/>
</dbReference>
<dbReference type="GO" id="GO:0019843">
    <property type="term" value="F:rRNA binding"/>
    <property type="evidence" value="ECO:0007669"/>
    <property type="project" value="UniProtKB-KW"/>
</dbReference>
<dbReference type="Pfam" id="PF14622">
    <property type="entry name" value="Ribonucleas_3_3"/>
    <property type="match status" value="1"/>
</dbReference>
<organism evidence="12 13">
    <name type="scientific">Saccharicrinis carchari</name>
    <dbReference type="NCBI Taxonomy" id="1168039"/>
    <lineage>
        <taxon>Bacteria</taxon>
        <taxon>Pseudomonadati</taxon>
        <taxon>Bacteroidota</taxon>
        <taxon>Bacteroidia</taxon>
        <taxon>Marinilabiliales</taxon>
        <taxon>Marinilabiliaceae</taxon>
        <taxon>Saccharicrinis</taxon>
    </lineage>
</organism>
<feature type="binding site" evidence="8">
    <location>
        <position position="61"/>
    </location>
    <ligand>
        <name>Mg(2+)</name>
        <dbReference type="ChEBI" id="CHEBI:18420"/>
    </ligand>
</feature>
<accession>A0A521EBR3</accession>
<keyword evidence="6 8" id="KW-0378">Hydrolase</keyword>
<keyword evidence="3 8" id="KW-0507">mRNA processing</keyword>
<evidence type="ECO:0000256" key="3">
    <source>
        <dbReference type="ARBA" id="ARBA00022664"/>
    </source>
</evidence>
<keyword evidence="8" id="KW-0479">Metal-binding</keyword>
<evidence type="ECO:0000259" key="11">
    <source>
        <dbReference type="PROSITE" id="PS50142"/>
    </source>
</evidence>
<comment type="cofactor">
    <cofactor evidence="8">
        <name>Mg(2+)</name>
        <dbReference type="ChEBI" id="CHEBI:18420"/>
    </cofactor>
</comment>
<evidence type="ECO:0000256" key="2">
    <source>
        <dbReference type="ARBA" id="ARBA00010183"/>
    </source>
</evidence>
<evidence type="ECO:0000256" key="5">
    <source>
        <dbReference type="ARBA" id="ARBA00022759"/>
    </source>
</evidence>
<evidence type="ECO:0000313" key="12">
    <source>
        <dbReference type="EMBL" id="SMO80610.1"/>
    </source>
</evidence>
<keyword evidence="8" id="KW-0699">rRNA-binding</keyword>